<name>A0A4P2X5T2_9CLOS</name>
<sequence length="327" mass="38156">MDLMLNKVITYLSASDLLFKEKRDNPLLVGLIYDYVITHKAYLSSYARNILVFRDFLDHFMPVVSETWEFKWLSTPIDYRLLFDFKLTSANDIKLPILNVNDMSVVIGNSVKLIERVIDEDDIPLLESHLRAALAEDNPQIDPTVLWRCFHVYYAIYRTAKERVVPRPRVFTPPERVFVGTVNMGRVEDIFDRLQHAYPMYSVRRQFCGKVSTEAINLFKTLGLRFPNLAGVFVPNEYGYLNVDYYKNLPFGELSVEERLVVSSLYKGVDEYCTEQKVNIEAKNAKRLPLTFVNFKAFRDVRPQRRSPNDLEKLGRRIKRAGYRGTQ</sequence>
<evidence type="ECO:0000313" key="1">
    <source>
        <dbReference type="EMBL" id="BBK15482.1"/>
    </source>
</evidence>
<dbReference type="EMBL" id="LC480257">
    <property type="protein sequence ID" value="BBK15482.1"/>
    <property type="molecule type" value="Genomic_RNA"/>
</dbReference>
<dbReference type="InterPro" id="IPR004909">
    <property type="entry name" value="Vir_Hsp90"/>
</dbReference>
<protein>
    <submittedName>
        <fullName evidence="1">p64</fullName>
    </submittedName>
</protein>
<organism evidence="1">
    <name type="scientific">Carnation necrotic fleck virus</name>
    <dbReference type="NCBI Taxonomy" id="551454"/>
    <lineage>
        <taxon>Viruses</taxon>
        <taxon>Riboviria</taxon>
        <taxon>Orthornavirae</taxon>
        <taxon>Kitrinoviricota</taxon>
        <taxon>Alsuviricetes</taxon>
        <taxon>Martellivirales</taxon>
        <taxon>Closteroviridae</taxon>
        <taxon>Closterovirus</taxon>
        <taxon>Closterovirus necrodianthi</taxon>
    </lineage>
</organism>
<accession>A0A4P2X5T2</accession>
<proteinExistence type="predicted"/>
<dbReference type="Pfam" id="PF03225">
    <property type="entry name" value="Viral_Hsp90"/>
    <property type="match status" value="1"/>
</dbReference>
<reference evidence="1" key="1">
    <citation type="submission" date="2019-04" db="EMBL/GenBank/DDBJ databases">
        <title>Complete genome sequence of two closteroviruses isolated from Dianthus caryophyllus.</title>
        <authorList>
            <person name="Yoon J.Y."/>
            <person name="Kim D.H."/>
            <person name="Choi G.S."/>
            <person name="Cho I.S."/>
            <person name="Kwon S.J."/>
        </authorList>
    </citation>
    <scope>NUCLEOTIDE SEQUENCE</scope>
    <source>
        <strain evidence="1">Dc</strain>
    </source>
</reference>